<dbReference type="PANTHER" id="PTHR38598:SF1">
    <property type="entry name" value="INNER MEMBRANE PROTEIN YJCH"/>
    <property type="match status" value="1"/>
</dbReference>
<gene>
    <name evidence="2" type="ORF">SAMN05444171_5083</name>
</gene>
<organism evidence="2 3">
    <name type="scientific">Bradyrhizobium lablabi</name>
    <dbReference type="NCBI Taxonomy" id="722472"/>
    <lineage>
        <taxon>Bacteria</taxon>
        <taxon>Pseudomonadati</taxon>
        <taxon>Pseudomonadota</taxon>
        <taxon>Alphaproteobacteria</taxon>
        <taxon>Hyphomicrobiales</taxon>
        <taxon>Nitrobacteraceae</taxon>
        <taxon>Bradyrhizobium</taxon>
    </lineage>
</organism>
<dbReference type="RefSeq" id="WP_074824902.1">
    <property type="nucleotide sequence ID" value="NZ_FNTI01000001.1"/>
</dbReference>
<protein>
    <submittedName>
        <fullName evidence="2">Uncharacterized membrane protein, DUF485 family</fullName>
    </submittedName>
</protein>
<evidence type="ECO:0000313" key="2">
    <source>
        <dbReference type="EMBL" id="SED76492.1"/>
    </source>
</evidence>
<dbReference type="OrthoDB" id="5297034at2"/>
<dbReference type="GO" id="GO:0005886">
    <property type="term" value="C:plasma membrane"/>
    <property type="evidence" value="ECO:0007669"/>
    <property type="project" value="TreeGrafter"/>
</dbReference>
<feature type="transmembrane region" description="Helical" evidence="1">
    <location>
        <begin position="28"/>
        <end position="50"/>
    </location>
</feature>
<accession>A0A1M7CXT6</accession>
<name>A0A1M7CXT6_9BRAD</name>
<reference evidence="2 3" key="1">
    <citation type="submission" date="2016-10" db="EMBL/GenBank/DDBJ databases">
        <authorList>
            <person name="de Groot N.N."/>
        </authorList>
    </citation>
    <scope>NUCLEOTIDE SEQUENCE [LARGE SCALE GENOMIC DNA]</scope>
    <source>
        <strain evidence="2 3">GAS522</strain>
    </source>
</reference>
<evidence type="ECO:0000313" key="3">
    <source>
        <dbReference type="Proteomes" id="UP000183208"/>
    </source>
</evidence>
<dbReference type="InterPro" id="IPR007436">
    <property type="entry name" value="DUF485"/>
</dbReference>
<dbReference type="AlphaFoldDB" id="A0A1M7CXT6"/>
<keyword evidence="1" id="KW-1133">Transmembrane helix</keyword>
<proteinExistence type="predicted"/>
<dbReference type="Proteomes" id="UP000183208">
    <property type="component" value="Unassembled WGS sequence"/>
</dbReference>
<dbReference type="EMBL" id="FNTI01000001">
    <property type="protein sequence ID" value="SED76492.1"/>
    <property type="molecule type" value="Genomic_DNA"/>
</dbReference>
<dbReference type="InterPro" id="IPR052959">
    <property type="entry name" value="Inner_membrane_assoc"/>
</dbReference>
<sequence>MLQLTPNRAHEIITDPRFRNLASARAKLRWSLSIVTLIMFFGFIALISTAKSALGAAVAGSAIPLGLLLAVSMIVAVVLLTGFYVYRSNSRFDELARVLNREFGQ</sequence>
<keyword evidence="1" id="KW-0812">Transmembrane</keyword>
<dbReference type="Pfam" id="PF04341">
    <property type="entry name" value="DUF485"/>
    <property type="match status" value="1"/>
</dbReference>
<feature type="transmembrane region" description="Helical" evidence="1">
    <location>
        <begin position="62"/>
        <end position="86"/>
    </location>
</feature>
<keyword evidence="1" id="KW-0472">Membrane</keyword>
<evidence type="ECO:0000256" key="1">
    <source>
        <dbReference type="SAM" id="Phobius"/>
    </source>
</evidence>
<dbReference type="PANTHER" id="PTHR38598">
    <property type="entry name" value="INNER MEMBRANE PROTEIN YJCH"/>
    <property type="match status" value="1"/>
</dbReference>